<keyword evidence="3" id="KW-1185">Reference proteome</keyword>
<name>A0A2W4C4T6_9HYPH</name>
<comment type="caution">
    <text evidence="2">The sequence shown here is derived from an EMBL/GenBank/DDBJ whole genome shotgun (WGS) entry which is preliminary data.</text>
</comment>
<dbReference type="EMBL" id="PCDP01000076">
    <property type="protein sequence ID" value="PZM08061.1"/>
    <property type="molecule type" value="Genomic_DNA"/>
</dbReference>
<dbReference type="Pfam" id="PF22837">
    <property type="entry name" value="M_Eco57I_C"/>
    <property type="match status" value="1"/>
</dbReference>
<accession>A0A2W4C4T6</accession>
<reference evidence="2 3" key="1">
    <citation type="journal article" date="2018" name="Sci. Rep.">
        <title>Rhizobium tumorigenes sp. nov., a novel plant tumorigenic bacterium isolated from cane gall tumors on thornless blackberry.</title>
        <authorList>
            <person name="Kuzmanovi N."/>
            <person name="Smalla K."/>
            <person name="Gronow S."/>
            <person name="PuBawska J."/>
        </authorList>
    </citation>
    <scope>NUCLEOTIDE SEQUENCE [LARGE SCALE GENOMIC DNA]</scope>
    <source>
        <strain evidence="2 3">CCBAU 85046</strain>
    </source>
</reference>
<evidence type="ECO:0000313" key="2">
    <source>
        <dbReference type="EMBL" id="PZM08061.1"/>
    </source>
</evidence>
<gene>
    <name evidence="2" type="ORF">CPY51_30420</name>
</gene>
<evidence type="ECO:0000313" key="3">
    <source>
        <dbReference type="Proteomes" id="UP000248925"/>
    </source>
</evidence>
<dbReference type="InterPro" id="IPR054520">
    <property type="entry name" value="M_Eco57I_C"/>
</dbReference>
<protein>
    <recommendedName>
        <fullName evidence="1">Type II methyltransferase M.Eco57I C-terminal domain-containing protein</fullName>
    </recommendedName>
</protein>
<sequence length="339" mass="38261">MAFVVPAEIGHAPYAVPVLEFLLNSFSNVHVIAVREKLFPRLSEDCWLLYCEDRNGRSREIHFSKIDSFVPSVAPPASDESIDWADLKTSWTGRLRPFLLPREARSAYLATARRPDTVRLGDFAKVGIGYITGDNDFFHLSPSEIQRHQIPPEMLTPTVRRGRCLKSEVIDHQTVRSWEAADEACYLLKLPPAHELPDNISRYLDSERGREARQRYKCRIRPFWYSVPSITRPDYFLQCMSGSVVKLARNDAGAACTNSILAMHITDRIKASSAIPRWSSVLTKLSCELDGHPLGGGMLKLEPREAARLLFAPSDASHELFEAAIGVMKLWRHVSSETD</sequence>
<evidence type="ECO:0000259" key="1">
    <source>
        <dbReference type="Pfam" id="PF22837"/>
    </source>
</evidence>
<organism evidence="2 3">
    <name type="scientific">Rhizobium tubonense</name>
    <dbReference type="NCBI Taxonomy" id="484088"/>
    <lineage>
        <taxon>Bacteria</taxon>
        <taxon>Pseudomonadati</taxon>
        <taxon>Pseudomonadota</taxon>
        <taxon>Alphaproteobacteria</taxon>
        <taxon>Hyphomicrobiales</taxon>
        <taxon>Rhizobiaceae</taxon>
        <taxon>Rhizobium/Agrobacterium group</taxon>
        <taxon>Rhizobium</taxon>
    </lineage>
</organism>
<dbReference type="AlphaFoldDB" id="A0A2W4C4T6"/>
<feature type="domain" description="Type II methyltransferase M.Eco57I C-terminal" evidence="1">
    <location>
        <begin position="98"/>
        <end position="316"/>
    </location>
</feature>
<dbReference type="Proteomes" id="UP000248925">
    <property type="component" value="Unassembled WGS sequence"/>
</dbReference>
<proteinExistence type="predicted"/>